<evidence type="ECO:0000313" key="2">
    <source>
        <dbReference type="Proteomes" id="UP000422108"/>
    </source>
</evidence>
<proteinExistence type="predicted"/>
<sequence length="64" mass="7273">MASDFAELICDLTPVAPLRMHGCRNFNLSFSIRIVLVDILCNDWKSAEFKLESIVNLPFSVKDK</sequence>
<dbReference type="AlphaFoldDB" id="A0A5K8A9Q2"/>
<accession>A0A5K8A9Q2</accession>
<keyword evidence="2" id="KW-1185">Reference proteome</keyword>
<protein>
    <submittedName>
        <fullName evidence="1">Uncharacterized protein</fullName>
    </submittedName>
</protein>
<dbReference type="Proteomes" id="UP000422108">
    <property type="component" value="Chromosome"/>
</dbReference>
<organism evidence="1 2">
    <name type="scientific">Desulfosarcina ovata subsp. ovata</name>
    <dbReference type="NCBI Taxonomy" id="2752305"/>
    <lineage>
        <taxon>Bacteria</taxon>
        <taxon>Pseudomonadati</taxon>
        <taxon>Thermodesulfobacteriota</taxon>
        <taxon>Desulfobacteria</taxon>
        <taxon>Desulfobacterales</taxon>
        <taxon>Desulfosarcinaceae</taxon>
        <taxon>Desulfosarcina</taxon>
    </lineage>
</organism>
<name>A0A5K8A9Q2_9BACT</name>
<reference evidence="1 2" key="1">
    <citation type="submission" date="2019-11" db="EMBL/GenBank/DDBJ databases">
        <title>Comparative genomics of hydrocarbon-degrading Desulfosarcina strains.</title>
        <authorList>
            <person name="Watanabe M."/>
            <person name="Kojima H."/>
            <person name="Fukui M."/>
        </authorList>
    </citation>
    <scope>NUCLEOTIDE SEQUENCE [LARGE SCALE GENOMIC DNA]</scope>
    <source>
        <strain evidence="2">oXyS1</strain>
    </source>
</reference>
<gene>
    <name evidence="1" type="ORF">DSCOOX_24060</name>
</gene>
<dbReference type="EMBL" id="AP021879">
    <property type="protein sequence ID" value="BBO89226.1"/>
    <property type="molecule type" value="Genomic_DNA"/>
</dbReference>
<evidence type="ECO:0000313" key="1">
    <source>
        <dbReference type="EMBL" id="BBO89226.1"/>
    </source>
</evidence>